<dbReference type="EMBL" id="JWZX01001849">
    <property type="protein sequence ID" value="KOO32096.1"/>
    <property type="molecule type" value="Genomic_DNA"/>
</dbReference>
<sequence>MSEHAANLNEAASAADERNARLLARDDVLARVPVGGLAFFTLANDAYADLAVNWALLLRPVLATVGAAEHYFIGALDKNLTATLLARRLPTLRLGMSGAHDGAQDAPSGNFRLQFAQFRAYGVTKADLLV</sequence>
<dbReference type="Proteomes" id="UP000037460">
    <property type="component" value="Unassembled WGS sequence"/>
</dbReference>
<organism evidence="1 2">
    <name type="scientific">Chrysochromulina tobinii</name>
    <dbReference type="NCBI Taxonomy" id="1460289"/>
    <lineage>
        <taxon>Eukaryota</taxon>
        <taxon>Haptista</taxon>
        <taxon>Haptophyta</taxon>
        <taxon>Prymnesiophyceae</taxon>
        <taxon>Prymnesiales</taxon>
        <taxon>Chrysochromulinaceae</taxon>
        <taxon>Chrysochromulina</taxon>
    </lineage>
</organism>
<evidence type="ECO:0000313" key="1">
    <source>
        <dbReference type="EMBL" id="KOO32096.1"/>
    </source>
</evidence>
<dbReference type="OrthoDB" id="10594660at2759"/>
<evidence type="ECO:0000313" key="2">
    <source>
        <dbReference type="Proteomes" id="UP000037460"/>
    </source>
</evidence>
<protein>
    <submittedName>
        <fullName evidence="1">Uncharacterized protein</fullName>
    </submittedName>
</protein>
<reference evidence="2" key="1">
    <citation type="journal article" date="2015" name="PLoS Genet.">
        <title>Genome Sequence and Transcriptome Analyses of Chrysochromulina tobin: Metabolic Tools for Enhanced Algal Fitness in the Prominent Order Prymnesiales (Haptophyceae).</title>
        <authorList>
            <person name="Hovde B.T."/>
            <person name="Deodato C.R."/>
            <person name="Hunsperger H.M."/>
            <person name="Ryken S.A."/>
            <person name="Yost W."/>
            <person name="Jha R.K."/>
            <person name="Patterson J."/>
            <person name="Monnat R.J. Jr."/>
            <person name="Barlow S.B."/>
            <person name="Starkenburg S.R."/>
            <person name="Cattolico R.A."/>
        </authorList>
    </citation>
    <scope>NUCLEOTIDE SEQUENCE</scope>
    <source>
        <strain evidence="2">CCMP291</strain>
    </source>
</reference>
<gene>
    <name evidence="1" type="ORF">Ctob_011469</name>
</gene>
<proteinExistence type="predicted"/>
<dbReference type="AlphaFoldDB" id="A0A0M0JZM3"/>
<keyword evidence="2" id="KW-1185">Reference proteome</keyword>
<accession>A0A0M0JZM3</accession>
<comment type="caution">
    <text evidence="1">The sequence shown here is derived from an EMBL/GenBank/DDBJ whole genome shotgun (WGS) entry which is preliminary data.</text>
</comment>
<name>A0A0M0JZM3_9EUKA</name>